<evidence type="ECO:0000256" key="2">
    <source>
        <dbReference type="ARBA" id="ARBA00023295"/>
    </source>
</evidence>
<dbReference type="GO" id="GO:0000272">
    <property type="term" value="P:polysaccharide catabolic process"/>
    <property type="evidence" value="ECO:0007669"/>
    <property type="project" value="UniProtKB-KW"/>
</dbReference>
<dbReference type="RefSeq" id="WP_246264634.1">
    <property type="nucleotide sequence ID" value="NZ_BAAAHM010000003.1"/>
</dbReference>
<keyword evidence="1" id="KW-0378">Hydrolase</keyword>
<dbReference type="Gene3D" id="2.60.40.290">
    <property type="match status" value="1"/>
</dbReference>
<evidence type="ECO:0000256" key="3">
    <source>
        <dbReference type="ARBA" id="ARBA00023326"/>
    </source>
</evidence>
<gene>
    <name evidence="6" type="ORF">Aple_040170</name>
</gene>
<name>A0A5M3XN85_9ACTN</name>
<keyword evidence="3" id="KW-0624">Polysaccharide degradation</keyword>
<dbReference type="InterPro" id="IPR001919">
    <property type="entry name" value="CBD2"/>
</dbReference>
<evidence type="ECO:0000313" key="6">
    <source>
        <dbReference type="EMBL" id="GES21121.1"/>
    </source>
</evidence>
<dbReference type="InterPro" id="IPR018366">
    <property type="entry name" value="CBM2_CS"/>
</dbReference>
<dbReference type="Proteomes" id="UP000377595">
    <property type="component" value="Unassembled WGS sequence"/>
</dbReference>
<dbReference type="SUPFAM" id="SSF51161">
    <property type="entry name" value="Trimeric LpxA-like enzymes"/>
    <property type="match status" value="1"/>
</dbReference>
<dbReference type="SMART" id="SM00637">
    <property type="entry name" value="CBD_II"/>
    <property type="match status" value="1"/>
</dbReference>
<feature type="compositionally biased region" description="Pro residues" evidence="4">
    <location>
        <begin position="113"/>
        <end position="139"/>
    </location>
</feature>
<organism evidence="6 7">
    <name type="scientific">Acrocarpospora pleiomorpha</name>
    <dbReference type="NCBI Taxonomy" id="90975"/>
    <lineage>
        <taxon>Bacteria</taxon>
        <taxon>Bacillati</taxon>
        <taxon>Actinomycetota</taxon>
        <taxon>Actinomycetes</taxon>
        <taxon>Streptosporangiales</taxon>
        <taxon>Streptosporangiaceae</taxon>
        <taxon>Acrocarpospora</taxon>
    </lineage>
</organism>
<keyword evidence="3" id="KW-0119">Carbohydrate metabolism</keyword>
<dbReference type="PROSITE" id="PS00561">
    <property type="entry name" value="CBM2_A"/>
    <property type="match status" value="1"/>
</dbReference>
<dbReference type="InterPro" id="IPR008965">
    <property type="entry name" value="CBM2/CBM3_carb-bd_dom_sf"/>
</dbReference>
<evidence type="ECO:0000259" key="5">
    <source>
        <dbReference type="PROSITE" id="PS51173"/>
    </source>
</evidence>
<dbReference type="GO" id="GO:0004553">
    <property type="term" value="F:hydrolase activity, hydrolyzing O-glycosyl compounds"/>
    <property type="evidence" value="ECO:0007669"/>
    <property type="project" value="InterPro"/>
</dbReference>
<dbReference type="Gene3D" id="2.160.10.10">
    <property type="entry name" value="Hexapeptide repeat proteins"/>
    <property type="match status" value="1"/>
</dbReference>
<dbReference type="InterPro" id="IPR011004">
    <property type="entry name" value="Trimer_LpxA-like_sf"/>
</dbReference>
<feature type="domain" description="CBM2" evidence="5">
    <location>
        <begin position="140"/>
        <end position="243"/>
    </location>
</feature>
<keyword evidence="7" id="KW-1185">Reference proteome</keyword>
<accession>A0A5M3XN85</accession>
<dbReference type="EMBL" id="BLAF01000021">
    <property type="protein sequence ID" value="GES21121.1"/>
    <property type="molecule type" value="Genomic_DNA"/>
</dbReference>
<proteinExistence type="predicted"/>
<sequence>MPASAYVGPRAAVYGNSTVSGNARIEGMAWVNSGATVTGNAIVRDSALVQGGANLSGNVVVGGDAEPAIDCGSGTYLMFNPDRGCNGAGGEADVNPAHGTFTDADLTLGSGPSPSPSPSPPPPPSPSPSPSPGPSPSPSPSGGARTCSATYVITNAWQGGFQGDVTVRAGSSAITGWTVTWTYTNGQAITQSWNAMVTSSGAGVTAGNVSWNGSLGAGATTAFGFLANAGATNSVPALTCTARWRTPLPPTGGRGFSPRPCDSR</sequence>
<dbReference type="PROSITE" id="PS51173">
    <property type="entry name" value="CBM2"/>
    <property type="match status" value="1"/>
</dbReference>
<reference evidence="6 7" key="1">
    <citation type="submission" date="2019-10" db="EMBL/GenBank/DDBJ databases">
        <title>Whole genome shotgun sequence of Acrocarpospora pleiomorpha NBRC 16267.</title>
        <authorList>
            <person name="Ichikawa N."/>
            <person name="Kimura A."/>
            <person name="Kitahashi Y."/>
            <person name="Komaki H."/>
            <person name="Oguchi A."/>
        </authorList>
    </citation>
    <scope>NUCLEOTIDE SEQUENCE [LARGE SCALE GENOMIC DNA]</scope>
    <source>
        <strain evidence="6 7">NBRC 16267</strain>
    </source>
</reference>
<evidence type="ECO:0000256" key="1">
    <source>
        <dbReference type="ARBA" id="ARBA00022801"/>
    </source>
</evidence>
<comment type="caution">
    <text evidence="6">The sequence shown here is derived from an EMBL/GenBank/DDBJ whole genome shotgun (WGS) entry which is preliminary data.</text>
</comment>
<dbReference type="GO" id="GO:0030247">
    <property type="term" value="F:polysaccharide binding"/>
    <property type="evidence" value="ECO:0007669"/>
    <property type="project" value="UniProtKB-UniRule"/>
</dbReference>
<feature type="region of interest" description="Disordered" evidence="4">
    <location>
        <begin position="90"/>
        <end position="145"/>
    </location>
</feature>
<protein>
    <recommendedName>
        <fullName evidence="5">CBM2 domain-containing protein</fullName>
    </recommendedName>
</protein>
<keyword evidence="2" id="KW-0326">Glycosidase</keyword>
<evidence type="ECO:0000313" key="7">
    <source>
        <dbReference type="Proteomes" id="UP000377595"/>
    </source>
</evidence>
<dbReference type="InterPro" id="IPR012291">
    <property type="entry name" value="CBM2_carb-bd_dom_sf"/>
</dbReference>
<evidence type="ECO:0000256" key="4">
    <source>
        <dbReference type="SAM" id="MobiDB-lite"/>
    </source>
</evidence>
<dbReference type="AlphaFoldDB" id="A0A5M3XN85"/>
<dbReference type="SUPFAM" id="SSF49384">
    <property type="entry name" value="Carbohydrate-binding domain"/>
    <property type="match status" value="1"/>
</dbReference>
<dbReference type="Pfam" id="PF00553">
    <property type="entry name" value="CBM_2"/>
    <property type="match status" value="1"/>
</dbReference>